<evidence type="ECO:0000256" key="3">
    <source>
        <dbReference type="ARBA" id="ARBA00022989"/>
    </source>
</evidence>
<name>A0A1E4TL28_9ASCO</name>
<keyword evidence="3 5" id="KW-1133">Transmembrane helix</keyword>
<dbReference type="GO" id="GO:0012505">
    <property type="term" value="C:endomembrane system"/>
    <property type="evidence" value="ECO:0007669"/>
    <property type="project" value="UniProtKB-SubCell"/>
</dbReference>
<keyword evidence="4 5" id="KW-0472">Membrane</keyword>
<feature type="non-terminal residue" evidence="7">
    <location>
        <position position="1"/>
    </location>
</feature>
<comment type="subcellular location">
    <subcellularLocation>
        <location evidence="1">Endomembrane system</location>
    </subcellularLocation>
</comment>
<sequence length="342" mass="38679">KERINFASSTCGAKILASNPESKGASSILFENKDSYMLSKCSASSKYVVIELCEDINVDTIVLANYEYFSSMFKTFTVSVAESYSSDPNHYTLLRQFTAQNTRSPQYFALSCPVWGRYIRFEFLSYWGNEYYCPISYIGVYGKTVLDQFRSRNPLSPSPTPSVASPVAAVDSHDAAADPHMQLLDTRTDRAIHPIDTPAAGSAGKSTLADTQGLNNDADEPIHVHMMKRLLSLETNYNLTTEYLEQQSKTLQIAFNNIEKKQREKLTSFLANLNETVRDQLQGLRLEYLQMWQMAFSEISAQNYKTKMDTSVISQELVFQKRLIVLQSMFLVILTGVIMITR</sequence>
<reference evidence="8" key="1">
    <citation type="submission" date="2016-02" db="EMBL/GenBank/DDBJ databases">
        <title>Comparative genomics of biotechnologically important yeasts.</title>
        <authorList>
            <consortium name="DOE Joint Genome Institute"/>
            <person name="Riley R."/>
            <person name="Haridas S."/>
            <person name="Wolfe K.H."/>
            <person name="Lopes M.R."/>
            <person name="Hittinger C.T."/>
            <person name="Goker M."/>
            <person name="Salamov A."/>
            <person name="Wisecaver J."/>
            <person name="Long T.M."/>
            <person name="Aerts A.L."/>
            <person name="Barry K."/>
            <person name="Choi C."/>
            <person name="Clum A."/>
            <person name="Coughlan A.Y."/>
            <person name="Deshpande S."/>
            <person name="Douglass A.P."/>
            <person name="Hanson S.J."/>
            <person name="Klenk H.-P."/>
            <person name="Labutti K."/>
            <person name="Lapidus A."/>
            <person name="Lindquist E."/>
            <person name="Lipzen A."/>
            <person name="Meier-Kolthoff J.P."/>
            <person name="Ohm R.A."/>
            <person name="Otillar R.P."/>
            <person name="Pangilinan J."/>
            <person name="Peng Y."/>
            <person name="Rokas A."/>
            <person name="Rosa C.A."/>
            <person name="Scheuner C."/>
            <person name="Sibirny A.A."/>
            <person name="Slot J.C."/>
            <person name="Stielow J.B."/>
            <person name="Sun H."/>
            <person name="Kurtzman C.P."/>
            <person name="Blackwell M."/>
            <person name="Jeffries T.W."/>
            <person name="Grigoriev I.V."/>
        </authorList>
    </citation>
    <scope>NUCLEOTIDE SEQUENCE [LARGE SCALE GENOMIC DNA]</scope>
    <source>
        <strain evidence="8">NRRL Y-17796</strain>
    </source>
</reference>
<evidence type="ECO:0000256" key="4">
    <source>
        <dbReference type="ARBA" id="ARBA00023136"/>
    </source>
</evidence>
<dbReference type="PANTHER" id="PTHR12953:SF0">
    <property type="entry name" value="SUN DOMAIN-CONTAINING OSSIFICATION FACTOR"/>
    <property type="match status" value="1"/>
</dbReference>
<feature type="non-terminal residue" evidence="7">
    <location>
        <position position="342"/>
    </location>
</feature>
<dbReference type="InterPro" id="IPR045120">
    <property type="entry name" value="Suco/Slp1-like"/>
</dbReference>
<proteinExistence type="predicted"/>
<evidence type="ECO:0000256" key="2">
    <source>
        <dbReference type="ARBA" id="ARBA00022692"/>
    </source>
</evidence>
<keyword evidence="2 5" id="KW-0812">Transmembrane</keyword>
<protein>
    <recommendedName>
        <fullName evidence="6">SUN domain-containing protein</fullName>
    </recommendedName>
</protein>
<dbReference type="InterPro" id="IPR012919">
    <property type="entry name" value="SUN_dom"/>
</dbReference>
<dbReference type="Pfam" id="PF07738">
    <property type="entry name" value="Sad1_UNC"/>
    <property type="match status" value="1"/>
</dbReference>
<dbReference type="EMBL" id="KV453841">
    <property type="protein sequence ID" value="ODV92461.1"/>
    <property type="molecule type" value="Genomic_DNA"/>
</dbReference>
<dbReference type="InterPro" id="IPR008979">
    <property type="entry name" value="Galactose-bd-like_sf"/>
</dbReference>
<dbReference type="GO" id="GO:0016020">
    <property type="term" value="C:membrane"/>
    <property type="evidence" value="ECO:0007669"/>
    <property type="project" value="InterPro"/>
</dbReference>
<feature type="domain" description="SUN" evidence="6">
    <location>
        <begin position="1"/>
        <end position="145"/>
    </location>
</feature>
<dbReference type="PROSITE" id="PS51469">
    <property type="entry name" value="SUN"/>
    <property type="match status" value="1"/>
</dbReference>
<evidence type="ECO:0000256" key="1">
    <source>
        <dbReference type="ARBA" id="ARBA00004308"/>
    </source>
</evidence>
<dbReference type="GO" id="GO:0034975">
    <property type="term" value="P:protein folding in endoplasmic reticulum"/>
    <property type="evidence" value="ECO:0007669"/>
    <property type="project" value="TreeGrafter"/>
</dbReference>
<keyword evidence="8" id="KW-1185">Reference proteome</keyword>
<dbReference type="AlphaFoldDB" id="A0A1E4TL28"/>
<dbReference type="Gene3D" id="2.60.120.260">
    <property type="entry name" value="Galactose-binding domain-like"/>
    <property type="match status" value="1"/>
</dbReference>
<evidence type="ECO:0000313" key="8">
    <source>
        <dbReference type="Proteomes" id="UP000095023"/>
    </source>
</evidence>
<dbReference type="SUPFAM" id="SSF49785">
    <property type="entry name" value="Galactose-binding domain-like"/>
    <property type="match status" value="1"/>
</dbReference>
<dbReference type="Proteomes" id="UP000095023">
    <property type="component" value="Unassembled WGS sequence"/>
</dbReference>
<dbReference type="OrthoDB" id="266334at2759"/>
<evidence type="ECO:0000313" key="7">
    <source>
        <dbReference type="EMBL" id="ODV92461.1"/>
    </source>
</evidence>
<evidence type="ECO:0000256" key="5">
    <source>
        <dbReference type="SAM" id="Phobius"/>
    </source>
</evidence>
<gene>
    <name evidence="7" type="ORF">CANCADRAFT_15989</name>
</gene>
<accession>A0A1E4TL28</accession>
<dbReference type="PANTHER" id="PTHR12953">
    <property type="entry name" value="MEMBRANE PROTEIN CH1 RELATED"/>
    <property type="match status" value="1"/>
</dbReference>
<dbReference type="GO" id="GO:0005737">
    <property type="term" value="C:cytoplasm"/>
    <property type="evidence" value="ECO:0007669"/>
    <property type="project" value="TreeGrafter"/>
</dbReference>
<organism evidence="7 8">
    <name type="scientific">Tortispora caseinolytica NRRL Y-17796</name>
    <dbReference type="NCBI Taxonomy" id="767744"/>
    <lineage>
        <taxon>Eukaryota</taxon>
        <taxon>Fungi</taxon>
        <taxon>Dikarya</taxon>
        <taxon>Ascomycota</taxon>
        <taxon>Saccharomycotina</taxon>
        <taxon>Trigonopsidomycetes</taxon>
        <taxon>Trigonopsidales</taxon>
        <taxon>Trigonopsidaceae</taxon>
        <taxon>Tortispora</taxon>
    </lineage>
</organism>
<evidence type="ECO:0000259" key="6">
    <source>
        <dbReference type="PROSITE" id="PS51469"/>
    </source>
</evidence>
<feature type="transmembrane region" description="Helical" evidence="5">
    <location>
        <begin position="323"/>
        <end position="341"/>
    </location>
</feature>